<feature type="region of interest" description="Disordered" evidence="1">
    <location>
        <begin position="1"/>
        <end position="21"/>
    </location>
</feature>
<sequence>MFDSLAYSQTAKAKSPAPAPGVDAKEIYSDMQIVAGSPTTEEAAAVEAVLTEMAAEWGETKHRKVLG</sequence>
<proteinExistence type="predicted"/>
<name>A0A1R4FE69_9MICO</name>
<gene>
    <name evidence="2" type="ORF">CZ674_04095</name>
</gene>
<organism evidence="2 3">
    <name type="scientific">Agrococcus casei LMG 22410</name>
    <dbReference type="NCBI Taxonomy" id="1255656"/>
    <lineage>
        <taxon>Bacteria</taxon>
        <taxon>Bacillati</taxon>
        <taxon>Actinomycetota</taxon>
        <taxon>Actinomycetes</taxon>
        <taxon>Micrococcales</taxon>
        <taxon>Microbacteriaceae</taxon>
        <taxon>Agrococcus</taxon>
    </lineage>
</organism>
<reference evidence="2 3" key="1">
    <citation type="submission" date="2017-02" db="EMBL/GenBank/DDBJ databases">
        <authorList>
            <person name="Peterson S.W."/>
        </authorList>
    </citation>
    <scope>NUCLEOTIDE SEQUENCE [LARGE SCALE GENOMIC DNA]</scope>
    <source>
        <strain evidence="2 3">LMG 22410</strain>
    </source>
</reference>
<dbReference type="AlphaFoldDB" id="A0A1R4FE69"/>
<dbReference type="GeneID" id="303172386"/>
<keyword evidence="3" id="KW-1185">Reference proteome</keyword>
<dbReference type="Proteomes" id="UP000195787">
    <property type="component" value="Unassembled WGS sequence"/>
</dbReference>
<dbReference type="RefSeq" id="WP_086991258.1">
    <property type="nucleotide sequence ID" value="NZ_FUHU01000020.1"/>
</dbReference>
<feature type="compositionally biased region" description="Polar residues" evidence="1">
    <location>
        <begin position="1"/>
        <end position="12"/>
    </location>
</feature>
<dbReference type="EMBL" id="FUHU01000020">
    <property type="protein sequence ID" value="SJM54101.1"/>
    <property type="molecule type" value="Genomic_DNA"/>
</dbReference>
<protein>
    <submittedName>
        <fullName evidence="2">Uncharacterized protein</fullName>
    </submittedName>
</protein>
<evidence type="ECO:0000313" key="3">
    <source>
        <dbReference type="Proteomes" id="UP000195787"/>
    </source>
</evidence>
<evidence type="ECO:0000256" key="1">
    <source>
        <dbReference type="SAM" id="MobiDB-lite"/>
    </source>
</evidence>
<accession>A0A1R4FE69</accession>
<evidence type="ECO:0000313" key="2">
    <source>
        <dbReference type="EMBL" id="SJM54101.1"/>
    </source>
</evidence>